<dbReference type="Gene3D" id="2.60.120.650">
    <property type="entry name" value="Cupin"/>
    <property type="match status" value="1"/>
</dbReference>
<dbReference type="SUPFAM" id="SSF51197">
    <property type="entry name" value="Clavaminate synthase-like"/>
    <property type="match status" value="1"/>
</dbReference>
<sequence>MSYAILTLTNARKELGTSTIERHISKALSISDSKVTAMLEDDNSATIILYPEDENDASPPIDAELMAAQINAIIRSGDASEWATPDSTCEPADDEEEVSIEEEDAYELWHNIPDEERTLHLDEIPNPDGVMILPSHCSSSVVTEINTTVMSPCEAQMKRDPSLVTFDNVDRVDVADIHTLSWDKPVIIANAVPKTTCSKKILDKDRLQDMYGDVQVRTGNRETLIDNGFTNSKPMSLSDALLSSKNGTTNTECGTIVFSPVKELPNDLITELSPLMKAFPCEDEAAPIVKKFTLTIASEGFGIGMHKHKAAMFMLLVGKKKWYMTASDDLKGVVDTHPGFYQELSSHKCIQQAGEVLFVPNDWYHEIFNLEYTLGIQALPE</sequence>
<keyword evidence="3" id="KW-1185">Reference proteome</keyword>
<gene>
    <name evidence="2" type="ORF">QTG54_006879</name>
</gene>
<evidence type="ECO:0000313" key="3">
    <source>
        <dbReference type="Proteomes" id="UP001224775"/>
    </source>
</evidence>
<protein>
    <recommendedName>
        <fullName evidence="1">JmjC domain-containing protein</fullName>
    </recommendedName>
</protein>
<dbReference type="InterPro" id="IPR003347">
    <property type="entry name" value="JmjC_dom"/>
</dbReference>
<organism evidence="2 3">
    <name type="scientific">Skeletonema marinoi</name>
    <dbReference type="NCBI Taxonomy" id="267567"/>
    <lineage>
        <taxon>Eukaryota</taxon>
        <taxon>Sar</taxon>
        <taxon>Stramenopiles</taxon>
        <taxon>Ochrophyta</taxon>
        <taxon>Bacillariophyta</taxon>
        <taxon>Coscinodiscophyceae</taxon>
        <taxon>Thalassiosirophycidae</taxon>
        <taxon>Thalassiosirales</taxon>
        <taxon>Skeletonemataceae</taxon>
        <taxon>Skeletonema</taxon>
        <taxon>Skeletonema marinoi-dohrnii complex</taxon>
    </lineage>
</organism>
<evidence type="ECO:0000313" key="2">
    <source>
        <dbReference type="EMBL" id="KAK1742314.1"/>
    </source>
</evidence>
<proteinExistence type="predicted"/>
<dbReference type="PROSITE" id="PS51184">
    <property type="entry name" value="JMJC"/>
    <property type="match status" value="1"/>
</dbReference>
<evidence type="ECO:0000259" key="1">
    <source>
        <dbReference type="PROSITE" id="PS51184"/>
    </source>
</evidence>
<dbReference type="PANTHER" id="PTHR12480">
    <property type="entry name" value="ARGININE DEMETHYLASE AND LYSYL-HYDROXYLASE JMJD"/>
    <property type="match status" value="1"/>
</dbReference>
<accession>A0AAD8Y9J4</accession>
<reference evidence="2" key="1">
    <citation type="submission" date="2023-06" db="EMBL/GenBank/DDBJ databases">
        <title>Survivors Of The Sea: Transcriptome response of Skeletonema marinoi to long-term dormancy.</title>
        <authorList>
            <person name="Pinder M.I.M."/>
            <person name="Kourtchenko O."/>
            <person name="Robertson E.K."/>
            <person name="Larsson T."/>
            <person name="Maumus F."/>
            <person name="Osuna-Cruz C.M."/>
            <person name="Vancaester E."/>
            <person name="Stenow R."/>
            <person name="Vandepoele K."/>
            <person name="Ploug H."/>
            <person name="Bruchert V."/>
            <person name="Godhe A."/>
            <person name="Topel M."/>
        </authorList>
    </citation>
    <scope>NUCLEOTIDE SEQUENCE</scope>
    <source>
        <strain evidence="2">R05AC</strain>
    </source>
</reference>
<dbReference type="EMBL" id="JATAAI010000011">
    <property type="protein sequence ID" value="KAK1742314.1"/>
    <property type="molecule type" value="Genomic_DNA"/>
</dbReference>
<dbReference type="InterPro" id="IPR050910">
    <property type="entry name" value="JMJD6_ArgDemeth/LysHydrox"/>
</dbReference>
<dbReference type="Proteomes" id="UP001224775">
    <property type="component" value="Unassembled WGS sequence"/>
</dbReference>
<comment type="caution">
    <text evidence="2">The sequence shown here is derived from an EMBL/GenBank/DDBJ whole genome shotgun (WGS) entry which is preliminary data.</text>
</comment>
<dbReference type="AlphaFoldDB" id="A0AAD8Y9J4"/>
<feature type="domain" description="JmjC" evidence="1">
    <location>
        <begin position="248"/>
        <end position="381"/>
    </location>
</feature>
<name>A0AAD8Y9J4_9STRA</name>